<dbReference type="Proteomes" id="UP000022910">
    <property type="component" value="Unassembled WGS sequence"/>
</dbReference>
<protein>
    <submittedName>
        <fullName evidence="1">Uncharacterized protein</fullName>
    </submittedName>
</protein>
<dbReference type="HOGENOM" id="CLU_2484537_0_0_1"/>
<accession>A0A015I2R2</accession>
<evidence type="ECO:0000313" key="1">
    <source>
        <dbReference type="EMBL" id="EXX51287.1"/>
    </source>
</evidence>
<dbReference type="OrthoDB" id="5835829at2759"/>
<dbReference type="STRING" id="1432141.A0A015I2R2"/>
<organism evidence="1 2">
    <name type="scientific">Rhizophagus irregularis (strain DAOM 197198w)</name>
    <name type="common">Glomus intraradices</name>
    <dbReference type="NCBI Taxonomy" id="1432141"/>
    <lineage>
        <taxon>Eukaryota</taxon>
        <taxon>Fungi</taxon>
        <taxon>Fungi incertae sedis</taxon>
        <taxon>Mucoromycota</taxon>
        <taxon>Glomeromycotina</taxon>
        <taxon>Glomeromycetes</taxon>
        <taxon>Glomerales</taxon>
        <taxon>Glomeraceae</taxon>
        <taxon>Rhizophagus</taxon>
    </lineage>
</organism>
<proteinExistence type="predicted"/>
<dbReference type="EMBL" id="JEMT01029691">
    <property type="protein sequence ID" value="EXX51287.1"/>
    <property type="molecule type" value="Genomic_DNA"/>
</dbReference>
<name>A0A015I2R2_RHIIW</name>
<keyword evidence="2" id="KW-1185">Reference proteome</keyword>
<dbReference type="AlphaFoldDB" id="A0A015I2R2"/>
<evidence type="ECO:0000313" key="2">
    <source>
        <dbReference type="Proteomes" id="UP000022910"/>
    </source>
</evidence>
<reference evidence="1 2" key="1">
    <citation type="submission" date="2014-02" db="EMBL/GenBank/DDBJ databases">
        <title>Single nucleus genome sequencing reveals high similarity among nuclei of an endomycorrhizal fungus.</title>
        <authorList>
            <person name="Lin K."/>
            <person name="Geurts R."/>
            <person name="Zhang Z."/>
            <person name="Limpens E."/>
            <person name="Saunders D.G."/>
            <person name="Mu D."/>
            <person name="Pang E."/>
            <person name="Cao H."/>
            <person name="Cha H."/>
            <person name="Lin T."/>
            <person name="Zhou Q."/>
            <person name="Shang Y."/>
            <person name="Li Y."/>
            <person name="Ivanov S."/>
            <person name="Sharma T."/>
            <person name="Velzen R.V."/>
            <person name="Ruijter N.D."/>
            <person name="Aanen D.K."/>
            <person name="Win J."/>
            <person name="Kamoun S."/>
            <person name="Bisseling T."/>
            <person name="Huang S."/>
        </authorList>
    </citation>
    <scope>NUCLEOTIDE SEQUENCE [LARGE SCALE GENOMIC DNA]</scope>
    <source>
        <strain evidence="2">DAOM197198w</strain>
    </source>
</reference>
<gene>
    <name evidence="1" type="ORF">RirG_263170</name>
</gene>
<sequence>MYVSFGMQAFTTLENYAILLKSFLEVIDRNIIDGIVWSLSGLENFPTLSDDTQLETSEILNNRYTHIYVTTSSSLEENNHSMLSRGK</sequence>
<comment type="caution">
    <text evidence="1">The sequence shown here is derived from an EMBL/GenBank/DDBJ whole genome shotgun (WGS) entry which is preliminary data.</text>
</comment>